<dbReference type="GeneID" id="93409524"/>
<dbReference type="InterPro" id="IPR049053">
    <property type="entry name" value="AFCA-like_C"/>
</dbReference>
<dbReference type="STRING" id="537006.PRABACTJOHN_00430"/>
<name>B7B5Y6_9BACT</name>
<feature type="domain" description="Glycosyl hydrolase family 95 N-terminal" evidence="1">
    <location>
        <begin position="27"/>
        <end position="301"/>
    </location>
</feature>
<dbReference type="FunFam" id="1.50.10.10:FF:000028">
    <property type="entry name" value="Alpha-L-fucosidase 2"/>
    <property type="match status" value="1"/>
</dbReference>
<dbReference type="InterPro" id="IPR027414">
    <property type="entry name" value="GH95_N_dom"/>
</dbReference>
<evidence type="ECO:0000313" key="5">
    <source>
        <dbReference type="Proteomes" id="UP000005510"/>
    </source>
</evidence>
<sequence>MLIITYLTLLLLLMACEETPQKKPLVLWYDSPARNWDEALPIGNGRSGAMIFGRTDNEQLQLNENTLYSGEPSVVFKDVKITPEMFDKVVGLMKAGKYTEASDLVCKNWLGRLHQYYQPFGDLHIQNNKQGEANRYKRTLNISDAVATTVYEQGGTHYEREVFASHPDNVIVMRLKSNTPDGIDISLNFTSPHPTALQKGRDDRLILHGQAPGYVERRTFEQIEQWGDPYKHPELYDANGKRKFNKRMLYGEEIDGKGMFFEAQLKPVFPKDGKCDITDSGIHVYDTDEVYFVLSMATSFNGFDKSPSREGIDPSAKAAGILDKALSYNYRTLKQRHTEDYRSLFNRVDFKLASSPEQKAMPTDKRIEQFAQTADPELAALLFQFGRYLMISGSRPGGQPLNLQGMWNKDTIPAWNCGYTININTEMNYWPAELTNLSECQQPLFRMIRELAVSGAETARNMYNRRGWVAHHNTSIWRESLPNDNVPTASFWPMVQGWLCSHLWEHYQFTQDETFLKNEAYPLMKGAAEFFADWLIEDENGYLVTPVGVSPENRFITEDGQTAAMSMGPTMDMAIIRETFTRTIEASEMFNLDESLRNELKNKLARLQPYQIGERGQLQEWIYDFKEAEPQHRHFSHLYGFHPSDQITPDKTPELFNAVRKTLELRGDLASGWSMGWKINCWARLLDGNHAYKIIANLFNPVGFGNSAHKGGGLFRNLLCAHPPFQIDGNFGYTAGVVEMLLQSHTGYIHLLPALPDVWKEGSVSGLKARGNFEIAMNWQDGILTEVKIRSLSGKSCTLRTGQPFTVKSNDKTIATSKPIQSNGKEYFQVTFNTQKGGTYLITQ</sequence>
<dbReference type="PANTHER" id="PTHR31084">
    <property type="entry name" value="ALPHA-L-FUCOSIDASE 2"/>
    <property type="match status" value="1"/>
</dbReference>
<dbReference type="SUPFAM" id="SSF48208">
    <property type="entry name" value="Six-hairpin glycosidases"/>
    <property type="match status" value="1"/>
</dbReference>
<dbReference type="Pfam" id="PF21307">
    <property type="entry name" value="Glyco_hydro_95_C"/>
    <property type="match status" value="1"/>
</dbReference>
<dbReference type="HOGENOM" id="CLU_004617_2_2_10"/>
<protein>
    <submittedName>
        <fullName evidence="4">Uncharacterized protein</fullName>
    </submittedName>
</protein>
<dbReference type="Gene3D" id="1.50.10.10">
    <property type="match status" value="1"/>
</dbReference>
<dbReference type="Proteomes" id="UP000005510">
    <property type="component" value="Unassembled WGS sequence"/>
</dbReference>
<reference evidence="4 5" key="2">
    <citation type="submission" date="2008-10" db="EMBL/GenBank/DDBJ databases">
        <authorList>
            <person name="Fulton L."/>
            <person name="Clifton S."/>
            <person name="Fulton B."/>
            <person name="Xu J."/>
            <person name="Minx P."/>
            <person name="Pepin K.H."/>
            <person name="Johnson M."/>
            <person name="Bhonagiri V."/>
            <person name="Nash W.E."/>
            <person name="Mardis E.R."/>
            <person name="Wilson R.K."/>
        </authorList>
    </citation>
    <scope>NUCLEOTIDE SEQUENCE [LARGE SCALE GENOMIC DNA]</scope>
    <source>
        <strain evidence="4 5">DSM 18315</strain>
    </source>
</reference>
<comment type="caution">
    <text evidence="4">The sequence shown here is derived from an EMBL/GenBank/DDBJ whole genome shotgun (WGS) entry which is preliminary data.</text>
</comment>
<feature type="domain" description="Glycosyl hydrolase family 95 catalytic" evidence="3">
    <location>
        <begin position="330"/>
        <end position="741"/>
    </location>
</feature>
<organism evidence="4 5">
    <name type="scientific">Parabacteroides johnsonii DSM 18315</name>
    <dbReference type="NCBI Taxonomy" id="537006"/>
    <lineage>
        <taxon>Bacteria</taxon>
        <taxon>Pseudomonadati</taxon>
        <taxon>Bacteroidota</taxon>
        <taxon>Bacteroidia</taxon>
        <taxon>Bacteroidales</taxon>
        <taxon>Tannerellaceae</taxon>
        <taxon>Parabacteroides</taxon>
    </lineage>
</organism>
<accession>B7B5Y6</accession>
<proteinExistence type="predicted"/>
<dbReference type="InterPro" id="IPR054363">
    <property type="entry name" value="GH95_cat"/>
</dbReference>
<dbReference type="InterPro" id="IPR016518">
    <property type="entry name" value="Alpha-L-fucosidase"/>
</dbReference>
<reference evidence="4 5" key="1">
    <citation type="submission" date="2008-10" db="EMBL/GenBank/DDBJ databases">
        <title>Draft genome sequence of Parabacteroides johnsonii (DSM 18315).</title>
        <authorList>
            <person name="Sudarsanam P."/>
            <person name="Ley R."/>
            <person name="Guruge J."/>
            <person name="Turnbaugh P.J."/>
            <person name="Mahowald M."/>
            <person name="Liep D."/>
            <person name="Gordon J."/>
        </authorList>
    </citation>
    <scope>NUCLEOTIDE SEQUENCE [LARGE SCALE GENOMIC DNA]</scope>
    <source>
        <strain evidence="4 5">DSM 18315</strain>
    </source>
</reference>
<dbReference type="Pfam" id="PF14498">
    <property type="entry name" value="Glyco_hyd_65N_2"/>
    <property type="match status" value="1"/>
</dbReference>
<dbReference type="AlphaFoldDB" id="B7B5Y6"/>
<dbReference type="GO" id="GO:0005975">
    <property type="term" value="P:carbohydrate metabolic process"/>
    <property type="evidence" value="ECO:0007669"/>
    <property type="project" value="InterPro"/>
</dbReference>
<dbReference type="Pfam" id="PF22124">
    <property type="entry name" value="Glyco_hydro_95_cat"/>
    <property type="match status" value="1"/>
</dbReference>
<dbReference type="EMBL" id="ABYH01000035">
    <property type="protein sequence ID" value="EEC98160.1"/>
    <property type="molecule type" value="Genomic_DNA"/>
</dbReference>
<gene>
    <name evidence="4" type="ORF">PRABACTJOHN_00430</name>
</gene>
<evidence type="ECO:0000259" key="3">
    <source>
        <dbReference type="Pfam" id="PF22124"/>
    </source>
</evidence>
<dbReference type="PANTHER" id="PTHR31084:SF0">
    <property type="entry name" value="ALPHA-L-FUCOSIDASE 2"/>
    <property type="match status" value="1"/>
</dbReference>
<evidence type="ECO:0000313" key="4">
    <source>
        <dbReference type="EMBL" id="EEC98160.1"/>
    </source>
</evidence>
<dbReference type="InterPro" id="IPR012341">
    <property type="entry name" value="6hp_glycosidase-like_sf"/>
</dbReference>
<evidence type="ECO:0000259" key="1">
    <source>
        <dbReference type="Pfam" id="PF14498"/>
    </source>
</evidence>
<dbReference type="GO" id="GO:0004560">
    <property type="term" value="F:alpha-L-fucosidase activity"/>
    <property type="evidence" value="ECO:0007669"/>
    <property type="project" value="InterPro"/>
</dbReference>
<dbReference type="InterPro" id="IPR008928">
    <property type="entry name" value="6-hairpin_glycosidase_sf"/>
</dbReference>
<dbReference type="RefSeq" id="WP_008146463.1">
    <property type="nucleotide sequence ID" value="NZ_CP102285.1"/>
</dbReference>
<evidence type="ECO:0000259" key="2">
    <source>
        <dbReference type="Pfam" id="PF21307"/>
    </source>
</evidence>
<dbReference type="CAZy" id="GH95">
    <property type="family name" value="Glycoside Hydrolase Family 95"/>
</dbReference>
<dbReference type="PIRSF" id="PIRSF007663">
    <property type="entry name" value="UCP007663"/>
    <property type="match status" value="1"/>
</dbReference>
<feature type="domain" description="Alpha fucosidase A-like C-terminal" evidence="2">
    <location>
        <begin position="743"/>
        <end position="842"/>
    </location>
</feature>